<evidence type="ECO:0000313" key="2">
    <source>
        <dbReference type="Proteomes" id="UP001065549"/>
    </source>
</evidence>
<reference evidence="1" key="1">
    <citation type="submission" date="2022-09" db="EMBL/GenBank/DDBJ databases">
        <title>Culturomic study of gut microbiota in children with autism spectrum disorder.</title>
        <authorList>
            <person name="Efimov B.A."/>
            <person name="Chaplin A.V."/>
            <person name="Sokolova S.R."/>
            <person name="Pikina A.P."/>
            <person name="Korzhanova M."/>
            <person name="Belova V."/>
            <person name="Korostin D."/>
        </authorList>
    </citation>
    <scope>NUCLEOTIDE SEQUENCE</scope>
    <source>
        <strain evidence="1">ASD5510</strain>
    </source>
</reference>
<evidence type="ECO:0000313" key="1">
    <source>
        <dbReference type="EMBL" id="MCU7378929.1"/>
    </source>
</evidence>
<dbReference type="Proteomes" id="UP001065549">
    <property type="component" value="Unassembled WGS sequence"/>
</dbReference>
<dbReference type="RefSeq" id="WP_269478531.1">
    <property type="nucleotide sequence ID" value="NZ_JAOSHN010000004.1"/>
</dbReference>
<accession>A0A9J6QP13</accession>
<keyword evidence="2" id="KW-1185">Reference proteome</keyword>
<name>A0A9J6QP13_9FIRM</name>
<gene>
    <name evidence="1" type="ORF">OBO34_11235</name>
</gene>
<dbReference type="AlphaFoldDB" id="A0A9J6QP13"/>
<protein>
    <submittedName>
        <fullName evidence="1">Uncharacterized protein</fullName>
    </submittedName>
</protein>
<organism evidence="1 2">
    <name type="scientific">Hominibacterium faecale</name>
    <dbReference type="NCBI Taxonomy" id="2839743"/>
    <lineage>
        <taxon>Bacteria</taxon>
        <taxon>Bacillati</taxon>
        <taxon>Bacillota</taxon>
        <taxon>Clostridia</taxon>
        <taxon>Peptostreptococcales</taxon>
        <taxon>Anaerovoracaceae</taxon>
        <taxon>Hominibacterium</taxon>
    </lineage>
</organism>
<proteinExistence type="predicted"/>
<sequence>MQKWKFFCVAKCHTNEGRGEMSISFDKKAEAFVWQMYGKITGKFAVFKFLLKMETLLCGKCMANENILVFLEINCPAFVRQMTGTMVALRMLGFAKTNTNVIADSPYALFFPKGRKTSISAQKYTKPVLIKFMNLRRTAVGFFSLEETYDVLQ</sequence>
<dbReference type="EMBL" id="JAOSHN010000004">
    <property type="protein sequence ID" value="MCU7378929.1"/>
    <property type="molecule type" value="Genomic_DNA"/>
</dbReference>
<comment type="caution">
    <text evidence="1">The sequence shown here is derived from an EMBL/GenBank/DDBJ whole genome shotgun (WGS) entry which is preliminary data.</text>
</comment>